<dbReference type="AlphaFoldDB" id="A0A1F6BUQ6"/>
<protein>
    <recommendedName>
        <fullName evidence="2">Small ribosomal subunit protein bS6</fullName>
    </recommendedName>
    <alternativeName>
        <fullName evidence="3">30S ribosomal protein S6</fullName>
    </alternativeName>
</protein>
<dbReference type="STRING" id="1798471.A3A21_00360"/>
<name>A0A1F6BUQ6_9BACT</name>
<dbReference type="SUPFAM" id="SSF54995">
    <property type="entry name" value="Ribosomal protein S6"/>
    <property type="match status" value="1"/>
</dbReference>
<proteinExistence type="inferred from homology"/>
<dbReference type="EMBL" id="MFKK01000021">
    <property type="protein sequence ID" value="OGG40684.1"/>
    <property type="molecule type" value="Genomic_DNA"/>
</dbReference>
<organism evidence="4 5">
    <name type="scientific">Candidatus Jorgensenbacteria bacterium RIFCSPLOWO2_01_FULL_45_25b</name>
    <dbReference type="NCBI Taxonomy" id="1798471"/>
    <lineage>
        <taxon>Bacteria</taxon>
        <taxon>Candidatus Joergenseniibacteriota</taxon>
    </lineage>
</organism>
<evidence type="ECO:0000313" key="5">
    <source>
        <dbReference type="Proteomes" id="UP000176996"/>
    </source>
</evidence>
<evidence type="ECO:0000313" key="4">
    <source>
        <dbReference type="EMBL" id="OGG40684.1"/>
    </source>
</evidence>
<accession>A0A1F6BUQ6</accession>
<dbReference type="Proteomes" id="UP000176996">
    <property type="component" value="Unassembled WGS sequence"/>
</dbReference>
<dbReference type="InterPro" id="IPR035980">
    <property type="entry name" value="Ribosomal_bS6_sf"/>
</dbReference>
<dbReference type="GO" id="GO:0005840">
    <property type="term" value="C:ribosome"/>
    <property type="evidence" value="ECO:0007669"/>
    <property type="project" value="InterPro"/>
</dbReference>
<dbReference type="GO" id="GO:0003735">
    <property type="term" value="F:structural constituent of ribosome"/>
    <property type="evidence" value="ECO:0007669"/>
    <property type="project" value="InterPro"/>
</dbReference>
<comment type="caution">
    <text evidence="4">The sequence shown here is derived from an EMBL/GenBank/DDBJ whole genome shotgun (WGS) entry which is preliminary data.</text>
</comment>
<dbReference type="InterPro" id="IPR000529">
    <property type="entry name" value="Ribosomal_bS6"/>
</dbReference>
<dbReference type="GO" id="GO:0006412">
    <property type="term" value="P:translation"/>
    <property type="evidence" value="ECO:0007669"/>
    <property type="project" value="InterPro"/>
</dbReference>
<sequence length="147" mass="16947">MTTENYQEEEHPLYEITYLLKDEADLPLFHACFTKFHASHLEDASLTKVRLEYMIKKASQGFLGVSTFRIDPSALADFSRDLRLISEVLRFIILKPTLRSIRVARKEGERRPPSQRREVKVAAPEFRGGGAELTNEALEKKIEEILQ</sequence>
<evidence type="ECO:0000256" key="1">
    <source>
        <dbReference type="ARBA" id="ARBA00009512"/>
    </source>
</evidence>
<comment type="similarity">
    <text evidence="1">Belongs to the bacterial ribosomal protein bS6 family.</text>
</comment>
<evidence type="ECO:0000256" key="3">
    <source>
        <dbReference type="ARBA" id="ARBA00035520"/>
    </source>
</evidence>
<reference evidence="4 5" key="1">
    <citation type="journal article" date="2016" name="Nat. Commun.">
        <title>Thousands of microbial genomes shed light on interconnected biogeochemical processes in an aquifer system.</title>
        <authorList>
            <person name="Anantharaman K."/>
            <person name="Brown C.T."/>
            <person name="Hug L.A."/>
            <person name="Sharon I."/>
            <person name="Castelle C.J."/>
            <person name="Probst A.J."/>
            <person name="Thomas B.C."/>
            <person name="Singh A."/>
            <person name="Wilkins M.J."/>
            <person name="Karaoz U."/>
            <person name="Brodie E.L."/>
            <person name="Williams K.H."/>
            <person name="Hubbard S.S."/>
            <person name="Banfield J.F."/>
        </authorList>
    </citation>
    <scope>NUCLEOTIDE SEQUENCE [LARGE SCALE GENOMIC DNA]</scope>
</reference>
<dbReference type="InterPro" id="IPR014717">
    <property type="entry name" value="Transl_elong_EF1B/ribsomal_bS6"/>
</dbReference>
<dbReference type="Gene3D" id="3.30.70.60">
    <property type="match status" value="1"/>
</dbReference>
<evidence type="ECO:0000256" key="2">
    <source>
        <dbReference type="ARBA" id="ARBA00035294"/>
    </source>
</evidence>
<dbReference type="Pfam" id="PF01250">
    <property type="entry name" value="Ribosomal_S6"/>
    <property type="match status" value="1"/>
</dbReference>
<gene>
    <name evidence="4" type="ORF">A3A21_00360</name>
</gene>
<dbReference type="GO" id="GO:0019843">
    <property type="term" value="F:rRNA binding"/>
    <property type="evidence" value="ECO:0007669"/>
    <property type="project" value="InterPro"/>
</dbReference>